<name>E0W4C1_PEDHC</name>
<comment type="catalytic activity">
    <reaction evidence="10">
        <text>FAD(in) = FAD(out)</text>
        <dbReference type="Rhea" id="RHEA:76535"/>
        <dbReference type="ChEBI" id="CHEBI:57692"/>
    </reaction>
</comment>
<dbReference type="CTD" id="8239876"/>
<dbReference type="EMBL" id="DS235886">
    <property type="protein sequence ID" value="EEB20477.1"/>
    <property type="molecule type" value="Genomic_DNA"/>
</dbReference>
<feature type="transmembrane region" description="Helical" evidence="16">
    <location>
        <begin position="83"/>
        <end position="105"/>
    </location>
</feature>
<dbReference type="Gene3D" id="1.50.40.10">
    <property type="entry name" value="Mitochondrial carrier domain"/>
    <property type="match status" value="2"/>
</dbReference>
<keyword evidence="7 16" id="KW-1133">Transmembrane helix</keyword>
<dbReference type="InterPro" id="IPR018108">
    <property type="entry name" value="MCP_transmembrane"/>
</dbReference>
<evidence type="ECO:0000256" key="8">
    <source>
        <dbReference type="ARBA" id="ARBA00023128"/>
    </source>
</evidence>
<feature type="transmembrane region" description="Helical" evidence="16">
    <location>
        <begin position="227"/>
        <end position="249"/>
    </location>
</feature>
<feature type="repeat" description="Solcar" evidence="14">
    <location>
        <begin position="25"/>
        <end position="112"/>
    </location>
</feature>
<dbReference type="EnsemblMetazoa" id="PHUM617240-RA">
    <property type="protein sequence ID" value="PHUM617240-PA"/>
    <property type="gene ID" value="PHUM617240"/>
</dbReference>
<reference evidence="17" key="2">
    <citation type="submission" date="2007-04" db="EMBL/GenBank/DDBJ databases">
        <title>The genome of the human body louse.</title>
        <authorList>
            <consortium name="The Human Body Louse Genome Consortium"/>
            <person name="Kirkness E."/>
            <person name="Walenz B."/>
            <person name="Hass B."/>
            <person name="Bruggner R."/>
            <person name="Strausberg R."/>
        </authorList>
    </citation>
    <scope>NUCLEOTIDE SEQUENCE</scope>
    <source>
        <strain evidence="17">USDA</strain>
    </source>
</reference>
<evidence type="ECO:0000313" key="19">
    <source>
        <dbReference type="Proteomes" id="UP000009046"/>
    </source>
</evidence>
<dbReference type="Proteomes" id="UP000009046">
    <property type="component" value="Unassembled WGS sequence"/>
</dbReference>
<feature type="repeat" description="Solcar" evidence="14">
    <location>
        <begin position="226"/>
        <end position="310"/>
    </location>
</feature>
<dbReference type="SUPFAM" id="SSF103506">
    <property type="entry name" value="Mitochondrial carrier"/>
    <property type="match status" value="2"/>
</dbReference>
<dbReference type="GO" id="GO:0015215">
    <property type="term" value="F:nucleotide transmembrane transporter activity"/>
    <property type="evidence" value="ECO:0007669"/>
    <property type="project" value="UniProtKB-ARBA"/>
</dbReference>
<dbReference type="PROSITE" id="PS50920">
    <property type="entry name" value="SOLCAR"/>
    <property type="match status" value="3"/>
</dbReference>
<keyword evidence="4 14" id="KW-0812">Transmembrane</keyword>
<dbReference type="EMBL" id="AAZO01007550">
    <property type="status" value="NOT_ANNOTATED_CDS"/>
    <property type="molecule type" value="Genomic_DNA"/>
</dbReference>
<dbReference type="RefSeq" id="XP_002433215.1">
    <property type="nucleotide sequence ID" value="XM_002433170.1"/>
</dbReference>
<evidence type="ECO:0000256" key="4">
    <source>
        <dbReference type="ARBA" id="ARBA00022692"/>
    </source>
</evidence>
<evidence type="ECO:0000313" key="17">
    <source>
        <dbReference type="EMBL" id="EEB20477.1"/>
    </source>
</evidence>
<keyword evidence="3 15" id="KW-0813">Transport</keyword>
<evidence type="ECO:0000256" key="2">
    <source>
        <dbReference type="ARBA" id="ARBA00006375"/>
    </source>
</evidence>
<evidence type="ECO:0000256" key="6">
    <source>
        <dbReference type="ARBA" id="ARBA00022792"/>
    </source>
</evidence>
<evidence type="ECO:0000256" key="7">
    <source>
        <dbReference type="ARBA" id="ARBA00022989"/>
    </source>
</evidence>
<dbReference type="FunFam" id="1.50.40.10:FF:000025">
    <property type="entry name" value="mitochondrial folate transporter/carrier"/>
    <property type="match status" value="1"/>
</dbReference>
<dbReference type="VEuPathDB" id="VectorBase:PHUM617240"/>
<proteinExistence type="inferred from homology"/>
<evidence type="ECO:0000256" key="14">
    <source>
        <dbReference type="PROSITE-ProRule" id="PRU00282"/>
    </source>
</evidence>
<evidence type="ECO:0000256" key="16">
    <source>
        <dbReference type="SAM" id="Phobius"/>
    </source>
</evidence>
<dbReference type="FunCoup" id="E0W4C1">
    <property type="interactions" value="2205"/>
</dbReference>
<dbReference type="Pfam" id="PF00153">
    <property type="entry name" value="Mito_carr"/>
    <property type="match status" value="3"/>
</dbReference>
<sequence length="348" mass="39462">MTSVKSSSANRFFPDNFIKLPHFRYEHLLGGISGGVTSTLILHPLDLIKIRFAVNDGRSAHTPQYLNVRSAFKLIVKEEGVRGLYKGVIANVWGSGSSWGLYFLYYNSLKIWLQDGDSQQPLGSLLHMFAAAQAGLFTLVMTNPIWVVKTRLCLQRNVTDTKSSHTYNGMIDGLIKIYKNEGMRGLYKGFVPGLFGVSHGSIQFMVYEEMKNSYNKRLNRPINEKLTTPYYLTFAAVSKLIAAAVTYPYQVVRARLQDQNHSYKGTLDCVKKIFRYEGFSGFYKGMIPYALHVTPNVCVILLIYEKVSERIFGFYKGLSPNLSRVLPSTMITFVVYENVSHFLLGYKK</sequence>
<reference evidence="18" key="3">
    <citation type="submission" date="2021-02" db="UniProtKB">
        <authorList>
            <consortium name="EnsemblMetazoa"/>
        </authorList>
    </citation>
    <scope>IDENTIFICATION</scope>
    <source>
        <strain evidence="18">USDA</strain>
    </source>
</reference>
<dbReference type="InterPro" id="IPR044712">
    <property type="entry name" value="SLC25A32-like"/>
</dbReference>
<feature type="transmembrane region" description="Helical" evidence="16">
    <location>
        <begin position="324"/>
        <end position="344"/>
    </location>
</feature>
<accession>E0W4C1</accession>
<dbReference type="AlphaFoldDB" id="E0W4C1"/>
<dbReference type="eggNOG" id="KOG0764">
    <property type="taxonomic scope" value="Eukaryota"/>
</dbReference>
<evidence type="ECO:0000256" key="12">
    <source>
        <dbReference type="ARBA" id="ARBA00070508"/>
    </source>
</evidence>
<dbReference type="OMA" id="CLQYADH"/>
<evidence type="ECO:0000256" key="15">
    <source>
        <dbReference type="RuleBase" id="RU000488"/>
    </source>
</evidence>
<comment type="similarity">
    <text evidence="2 15">Belongs to the mitochondrial carrier (TC 2.A.29) family.</text>
</comment>
<evidence type="ECO:0000256" key="5">
    <source>
        <dbReference type="ARBA" id="ARBA00022737"/>
    </source>
</evidence>
<evidence type="ECO:0000256" key="13">
    <source>
        <dbReference type="ARBA" id="ARBA00079992"/>
    </source>
</evidence>
<comment type="subcellular location">
    <subcellularLocation>
        <location evidence="1">Mitochondrion inner membrane</location>
        <topology evidence="1">Multi-pass membrane protein</topology>
    </subcellularLocation>
</comment>
<dbReference type="InterPro" id="IPR002067">
    <property type="entry name" value="MCP"/>
</dbReference>
<protein>
    <recommendedName>
        <fullName evidence="12">Solute carrier family 25 member 32</fullName>
    </recommendedName>
    <alternativeName>
        <fullName evidence="13">Mitochondrial FAD transporter</fullName>
    </alternativeName>
</protein>
<dbReference type="OrthoDB" id="428293at2759"/>
<evidence type="ECO:0000256" key="9">
    <source>
        <dbReference type="ARBA" id="ARBA00023136"/>
    </source>
</evidence>
<keyword evidence="6" id="KW-0999">Mitochondrion inner membrane</keyword>
<dbReference type="GeneID" id="8239876"/>
<evidence type="ECO:0000256" key="11">
    <source>
        <dbReference type="ARBA" id="ARBA00058619"/>
    </source>
</evidence>
<evidence type="ECO:0000256" key="3">
    <source>
        <dbReference type="ARBA" id="ARBA00022448"/>
    </source>
</evidence>
<evidence type="ECO:0000313" key="18">
    <source>
        <dbReference type="EnsemblMetazoa" id="PHUM617240-PA"/>
    </source>
</evidence>
<organism>
    <name type="scientific">Pediculus humanus subsp. corporis</name>
    <name type="common">Body louse</name>
    <dbReference type="NCBI Taxonomy" id="121224"/>
    <lineage>
        <taxon>Eukaryota</taxon>
        <taxon>Metazoa</taxon>
        <taxon>Ecdysozoa</taxon>
        <taxon>Arthropoda</taxon>
        <taxon>Hexapoda</taxon>
        <taxon>Insecta</taxon>
        <taxon>Pterygota</taxon>
        <taxon>Neoptera</taxon>
        <taxon>Paraneoptera</taxon>
        <taxon>Psocodea</taxon>
        <taxon>Troctomorpha</taxon>
        <taxon>Phthiraptera</taxon>
        <taxon>Anoplura</taxon>
        <taxon>Pediculidae</taxon>
        <taxon>Pediculus</taxon>
    </lineage>
</organism>
<keyword evidence="19" id="KW-1185">Reference proteome</keyword>
<dbReference type="PANTHER" id="PTHR45683">
    <property type="entry name" value="MITOCHONDRIAL NICOTINAMIDE ADENINE DINUCLEOTIDE TRANSPORTER 1-RELATED-RELATED"/>
    <property type="match status" value="1"/>
</dbReference>
<dbReference type="InParanoid" id="E0W4C1"/>
<gene>
    <name evidence="18" type="primary">8239876</name>
    <name evidence="17" type="ORF">Phum_PHUM617240</name>
</gene>
<dbReference type="InterPro" id="IPR023395">
    <property type="entry name" value="MCP_dom_sf"/>
</dbReference>
<dbReference type="EMBL" id="AAZO01007549">
    <property type="status" value="NOT_ANNOTATED_CDS"/>
    <property type="molecule type" value="Genomic_DNA"/>
</dbReference>
<feature type="transmembrane region" description="Helical" evidence="16">
    <location>
        <begin position="125"/>
        <end position="148"/>
    </location>
</feature>
<dbReference type="EMBL" id="AAZO01007548">
    <property type="status" value="NOT_ANNOTATED_CDS"/>
    <property type="molecule type" value="Genomic_DNA"/>
</dbReference>
<comment type="function">
    <text evidence="11">Facilitates flavin adenine dinucleotide (FAD) translocation across the mitochondrial inner membrane into the mitochondrial matrix where it acts as a redox cofactor to assist flavoenzyme activities in fundamental metabolic processes including fatty acid beta-oxidation, amino acid and choline metabolism as well as mitochondrial electron transportation. In particular, provides FAD to DLD dehydrogenase of the glycine cleavage system, part of mitochondrial one-carbon metabolic pathway involved in neural tube closure in early embryogenesis.</text>
</comment>
<evidence type="ECO:0000256" key="1">
    <source>
        <dbReference type="ARBA" id="ARBA00004448"/>
    </source>
</evidence>
<dbReference type="KEGG" id="phu:Phum_PHUM617240"/>
<dbReference type="PRINTS" id="PR00926">
    <property type="entry name" value="MITOCARRIER"/>
</dbReference>
<evidence type="ECO:0000256" key="10">
    <source>
        <dbReference type="ARBA" id="ARBA00050907"/>
    </source>
</evidence>
<dbReference type="HOGENOM" id="CLU_015166_6_4_1"/>
<feature type="transmembrane region" description="Helical" evidence="16">
    <location>
        <begin position="281"/>
        <end position="304"/>
    </location>
</feature>
<reference evidence="17" key="1">
    <citation type="submission" date="2007-04" db="EMBL/GenBank/DDBJ databases">
        <title>Annotation of Pediculus humanus corporis strain USDA.</title>
        <authorList>
            <person name="Kirkness E."/>
            <person name="Hannick L."/>
            <person name="Hass B."/>
            <person name="Bruggner R."/>
            <person name="Lawson D."/>
            <person name="Bidwell S."/>
            <person name="Joardar V."/>
            <person name="Caler E."/>
            <person name="Walenz B."/>
            <person name="Inman J."/>
            <person name="Schobel S."/>
            <person name="Galinsky K."/>
            <person name="Amedeo P."/>
            <person name="Strausberg R."/>
        </authorList>
    </citation>
    <scope>NUCLEOTIDE SEQUENCE</scope>
    <source>
        <strain evidence="17">USDA</strain>
    </source>
</reference>
<dbReference type="GO" id="GO:0015711">
    <property type="term" value="P:organic anion transport"/>
    <property type="evidence" value="ECO:0007669"/>
    <property type="project" value="UniProtKB-ARBA"/>
</dbReference>
<feature type="transmembrane region" description="Helical" evidence="16">
    <location>
        <begin position="186"/>
        <end position="207"/>
    </location>
</feature>
<keyword evidence="5" id="KW-0677">Repeat</keyword>
<dbReference type="STRING" id="121224.E0W4C1"/>
<feature type="repeat" description="Solcar" evidence="14">
    <location>
        <begin position="122"/>
        <end position="213"/>
    </location>
</feature>
<keyword evidence="9 14" id="KW-0472">Membrane</keyword>
<keyword evidence="8" id="KW-0496">Mitochondrion</keyword>
<dbReference type="GO" id="GO:0005743">
    <property type="term" value="C:mitochondrial inner membrane"/>
    <property type="evidence" value="ECO:0007669"/>
    <property type="project" value="UniProtKB-SubCell"/>
</dbReference>